<dbReference type="InterPro" id="IPR002321">
    <property type="entry name" value="Cyt_c_II"/>
</dbReference>
<feature type="binding site" description="covalent" evidence="7">
    <location>
        <position position="154"/>
    </location>
    <ligand>
        <name>heme c</name>
        <dbReference type="ChEBI" id="CHEBI:61717"/>
    </ligand>
</feature>
<dbReference type="GO" id="GO:0009055">
    <property type="term" value="F:electron transfer activity"/>
    <property type="evidence" value="ECO:0007669"/>
    <property type="project" value="InterPro"/>
</dbReference>
<comment type="caution">
    <text evidence="9">The sequence shown here is derived from an EMBL/GenBank/DDBJ whole genome shotgun (WGS) entry which is preliminary data.</text>
</comment>
<dbReference type="SUPFAM" id="SSF47175">
    <property type="entry name" value="Cytochromes"/>
    <property type="match status" value="1"/>
</dbReference>
<dbReference type="EMBL" id="CAVK010000039">
    <property type="protein sequence ID" value="CCW16424.1"/>
    <property type="molecule type" value="Genomic_DNA"/>
</dbReference>
<organism evidence="9 10">
    <name type="scientific">Sphingobium indicum BiD32</name>
    <dbReference type="NCBI Taxonomy" id="1301087"/>
    <lineage>
        <taxon>Bacteria</taxon>
        <taxon>Pseudomonadati</taxon>
        <taxon>Pseudomonadota</taxon>
        <taxon>Alphaproteobacteria</taxon>
        <taxon>Sphingomonadales</taxon>
        <taxon>Sphingomonadaceae</taxon>
        <taxon>Sphingobium</taxon>
    </lineage>
</organism>
<dbReference type="AlphaFoldDB" id="N1MI10"/>
<dbReference type="PROSITE" id="PS51009">
    <property type="entry name" value="CYTCII"/>
    <property type="match status" value="1"/>
</dbReference>
<keyword evidence="3 6" id="KW-0479">Metal-binding</keyword>
<keyword evidence="5 6" id="KW-0408">Iron</keyword>
<sequence length="165" mass="16631">MTISPAFRRPMLALSGISLVALPVLAGSLTAAPAAAPAPKAAIAARQAGYKKMGAAMKALNDQLKSGTPVKATMVAAAQMIAATAREQPRLFPAGSGPTAGAPTDALPNIWTDRATFDGQMAKLIAESGKLVSTANSGTADAIRAQAKATGATCAACHRQFRADS</sequence>
<proteinExistence type="predicted"/>
<name>N1MI10_9SPHN</name>
<evidence type="ECO:0000313" key="9">
    <source>
        <dbReference type="EMBL" id="CCW16424.1"/>
    </source>
</evidence>
<reference evidence="10" key="2">
    <citation type="submission" date="2013-04" db="EMBL/GenBank/DDBJ databases">
        <title>Bisphenol A degrading Sphingobium sp. strain BiD32.</title>
        <authorList>
            <person name="Nielsen J.L."/>
            <person name="Zhou N.A."/>
            <person name="Kjeldal H."/>
        </authorList>
    </citation>
    <scope>NUCLEOTIDE SEQUENCE [LARGE SCALE GENOMIC DNA]</scope>
    <source>
        <strain evidence="10">BiD32</strain>
    </source>
</reference>
<evidence type="ECO:0000256" key="6">
    <source>
        <dbReference type="PIRSR" id="PIRSR000027-1"/>
    </source>
</evidence>
<protein>
    <submittedName>
        <fullName evidence="9">C'cytochrome</fullName>
    </submittedName>
</protein>
<dbReference type="PROSITE" id="PS51318">
    <property type="entry name" value="TAT"/>
    <property type="match status" value="1"/>
</dbReference>
<dbReference type="GO" id="GO:0020037">
    <property type="term" value="F:heme binding"/>
    <property type="evidence" value="ECO:0007669"/>
    <property type="project" value="InterPro"/>
</dbReference>
<reference evidence="9 10" key="1">
    <citation type="submission" date="2013-03" db="EMBL/GenBank/DDBJ databases">
        <authorList>
            <person name="Le V."/>
        </authorList>
    </citation>
    <scope>NUCLEOTIDE SEQUENCE [LARGE SCALE GENOMIC DNA]</scope>
    <source>
        <strain evidence="9 10">BiD32</strain>
    </source>
</reference>
<keyword evidence="1" id="KW-0813">Transport</keyword>
<dbReference type="Gene3D" id="1.20.120.10">
    <property type="entry name" value="Cytochrome c/b562"/>
    <property type="match status" value="1"/>
</dbReference>
<feature type="binding site" description="covalent" evidence="7">
    <location>
        <position position="157"/>
    </location>
    <ligand>
        <name>heme c</name>
        <dbReference type="ChEBI" id="CHEBI:61717"/>
    </ligand>
</feature>
<evidence type="ECO:0000256" key="5">
    <source>
        <dbReference type="ARBA" id="ARBA00023004"/>
    </source>
</evidence>
<dbReference type="InterPro" id="IPR010980">
    <property type="entry name" value="Cyt_c/b562"/>
</dbReference>
<comment type="PTM">
    <text evidence="7">Binds 1 heme group per subunit.</text>
</comment>
<evidence type="ECO:0000256" key="3">
    <source>
        <dbReference type="ARBA" id="ARBA00022723"/>
    </source>
</evidence>
<dbReference type="InterPro" id="IPR012127">
    <property type="entry name" value="Cyt_c_prime"/>
</dbReference>
<dbReference type="GO" id="GO:0005506">
    <property type="term" value="F:iron ion binding"/>
    <property type="evidence" value="ECO:0007669"/>
    <property type="project" value="InterPro"/>
</dbReference>
<dbReference type="Proteomes" id="UP000013201">
    <property type="component" value="Unassembled WGS sequence"/>
</dbReference>
<keyword evidence="4" id="KW-0249">Electron transport</keyword>
<gene>
    <name evidence="9" type="ORF">EBBID32_7600</name>
</gene>
<feature type="signal peptide" evidence="8">
    <location>
        <begin position="1"/>
        <end position="26"/>
    </location>
</feature>
<dbReference type="Pfam" id="PF01322">
    <property type="entry name" value="Cytochrom_C_2"/>
    <property type="match status" value="1"/>
</dbReference>
<dbReference type="GO" id="GO:0042597">
    <property type="term" value="C:periplasmic space"/>
    <property type="evidence" value="ECO:0007669"/>
    <property type="project" value="InterPro"/>
</dbReference>
<feature type="binding site" description="axial binding residue" evidence="6">
    <location>
        <position position="158"/>
    </location>
    <ligand>
        <name>heme c</name>
        <dbReference type="ChEBI" id="CHEBI:61717"/>
    </ligand>
    <ligandPart>
        <name>Fe</name>
        <dbReference type="ChEBI" id="CHEBI:18248"/>
    </ligandPart>
</feature>
<dbReference type="GO" id="GO:0022900">
    <property type="term" value="P:electron transport chain"/>
    <property type="evidence" value="ECO:0007669"/>
    <property type="project" value="InterPro"/>
</dbReference>
<keyword evidence="2 7" id="KW-0349">Heme</keyword>
<accession>N1MI10</accession>
<keyword evidence="10" id="KW-1185">Reference proteome</keyword>
<dbReference type="RefSeq" id="WP_006950908.1">
    <property type="nucleotide sequence ID" value="NZ_CAVK010000039.1"/>
</dbReference>
<dbReference type="PIRSF" id="PIRSF000027">
    <property type="entry name" value="Cytc_c_prime"/>
    <property type="match status" value="1"/>
</dbReference>
<evidence type="ECO:0000256" key="8">
    <source>
        <dbReference type="SAM" id="SignalP"/>
    </source>
</evidence>
<dbReference type="OrthoDB" id="7596534at2"/>
<evidence type="ECO:0000256" key="2">
    <source>
        <dbReference type="ARBA" id="ARBA00022617"/>
    </source>
</evidence>
<evidence type="ECO:0000256" key="7">
    <source>
        <dbReference type="PIRSR" id="PIRSR000027-2"/>
    </source>
</evidence>
<evidence type="ECO:0000256" key="4">
    <source>
        <dbReference type="ARBA" id="ARBA00022982"/>
    </source>
</evidence>
<evidence type="ECO:0000256" key="1">
    <source>
        <dbReference type="ARBA" id="ARBA00022448"/>
    </source>
</evidence>
<feature type="chain" id="PRO_5004108384" evidence="8">
    <location>
        <begin position="27"/>
        <end position="165"/>
    </location>
</feature>
<evidence type="ECO:0000313" key="10">
    <source>
        <dbReference type="Proteomes" id="UP000013201"/>
    </source>
</evidence>
<keyword evidence="8" id="KW-0732">Signal</keyword>
<dbReference type="InterPro" id="IPR006311">
    <property type="entry name" value="TAT_signal"/>
</dbReference>